<dbReference type="PANTHER" id="PTHR13094">
    <property type="entry name" value="NADH-UBIQUINONE OXIDOREDUCTASE PDSW SUBUNIT"/>
    <property type="match status" value="1"/>
</dbReference>
<evidence type="ECO:0000256" key="3">
    <source>
        <dbReference type="ARBA" id="ARBA00014109"/>
    </source>
</evidence>
<dbReference type="Pfam" id="PF10249">
    <property type="entry name" value="NDUFB10"/>
    <property type="match status" value="1"/>
</dbReference>
<dbReference type="GeneID" id="100206530"/>
<sequence length="127" mass="15334">MSETNNLTPKPAPKSRYGPSFDEIERRDPLQWHAAHRAWVLERIVEQQMVVIYKSRLATCYLKEQENFRVNCKKQVLDYWNAFQAWKKKDWGVAEEGSVYRFKVPLEEYYKEVEQLYENKKNQENLS</sequence>
<dbReference type="RefSeq" id="XP_065660118.1">
    <property type="nucleotide sequence ID" value="XM_065804046.1"/>
</dbReference>
<gene>
    <name evidence="12" type="primary">LOC100206530</name>
</gene>
<dbReference type="InterPro" id="IPR039993">
    <property type="entry name" value="NDUFB10"/>
</dbReference>
<evidence type="ECO:0000256" key="1">
    <source>
        <dbReference type="ARBA" id="ARBA00004443"/>
    </source>
</evidence>
<evidence type="ECO:0000256" key="10">
    <source>
        <dbReference type="SAM" id="MobiDB-lite"/>
    </source>
</evidence>
<name>A0ABM4CEK4_HYDVU</name>
<keyword evidence="7" id="KW-0249">Electron transport</keyword>
<dbReference type="Proteomes" id="UP001652625">
    <property type="component" value="Chromosome 08"/>
</dbReference>
<reference evidence="12" key="1">
    <citation type="submission" date="2025-08" db="UniProtKB">
        <authorList>
            <consortium name="RefSeq"/>
        </authorList>
    </citation>
    <scope>IDENTIFICATION</scope>
</reference>
<evidence type="ECO:0000256" key="7">
    <source>
        <dbReference type="ARBA" id="ARBA00022982"/>
    </source>
</evidence>
<evidence type="ECO:0000313" key="11">
    <source>
        <dbReference type="Proteomes" id="UP001652625"/>
    </source>
</evidence>
<comment type="subcellular location">
    <subcellularLocation>
        <location evidence="1">Mitochondrion inner membrane</location>
        <topology evidence="1">Peripheral membrane protein</topology>
        <orientation evidence="1">Matrix side</orientation>
    </subcellularLocation>
</comment>
<keyword evidence="8" id="KW-0496">Mitochondrion</keyword>
<keyword evidence="9" id="KW-0472">Membrane</keyword>
<accession>A0ABM4CEK4</accession>
<comment type="similarity">
    <text evidence="2">Belongs to the complex I NDUFB10 subunit family.</text>
</comment>
<evidence type="ECO:0000256" key="4">
    <source>
        <dbReference type="ARBA" id="ARBA00022448"/>
    </source>
</evidence>
<keyword evidence="5" id="KW-0679">Respiratory chain</keyword>
<evidence type="ECO:0000256" key="6">
    <source>
        <dbReference type="ARBA" id="ARBA00022792"/>
    </source>
</evidence>
<feature type="region of interest" description="Disordered" evidence="10">
    <location>
        <begin position="1"/>
        <end position="21"/>
    </location>
</feature>
<organism evidence="11 12">
    <name type="scientific">Hydra vulgaris</name>
    <name type="common">Hydra</name>
    <name type="synonym">Hydra attenuata</name>
    <dbReference type="NCBI Taxonomy" id="6087"/>
    <lineage>
        <taxon>Eukaryota</taxon>
        <taxon>Metazoa</taxon>
        <taxon>Cnidaria</taxon>
        <taxon>Hydrozoa</taxon>
        <taxon>Hydroidolina</taxon>
        <taxon>Anthoathecata</taxon>
        <taxon>Aplanulata</taxon>
        <taxon>Hydridae</taxon>
        <taxon>Hydra</taxon>
    </lineage>
</organism>
<keyword evidence="11" id="KW-1185">Reference proteome</keyword>
<evidence type="ECO:0000256" key="5">
    <source>
        <dbReference type="ARBA" id="ARBA00022660"/>
    </source>
</evidence>
<keyword evidence="4" id="KW-0813">Transport</keyword>
<dbReference type="InterPro" id="IPR019377">
    <property type="entry name" value="NADH_UbQ_OxRdtase_su10"/>
</dbReference>
<evidence type="ECO:0000256" key="9">
    <source>
        <dbReference type="ARBA" id="ARBA00023136"/>
    </source>
</evidence>
<dbReference type="PANTHER" id="PTHR13094:SF1">
    <property type="entry name" value="NADH DEHYDROGENASE [UBIQUINONE] 1 BETA SUBCOMPLEX SUBUNIT 10"/>
    <property type="match status" value="1"/>
</dbReference>
<evidence type="ECO:0000256" key="2">
    <source>
        <dbReference type="ARBA" id="ARBA00008317"/>
    </source>
</evidence>
<evidence type="ECO:0000313" key="12">
    <source>
        <dbReference type="RefSeq" id="XP_065660118.1"/>
    </source>
</evidence>
<keyword evidence="6" id="KW-0999">Mitochondrion inner membrane</keyword>
<protein>
    <recommendedName>
        <fullName evidence="3">NADH dehydrogenase [ubiquinone] 1 beta subcomplex subunit 10</fullName>
    </recommendedName>
</protein>
<evidence type="ECO:0000256" key="8">
    <source>
        <dbReference type="ARBA" id="ARBA00023128"/>
    </source>
</evidence>
<proteinExistence type="inferred from homology"/>